<dbReference type="InParanoid" id="A0A0C3B0E9"/>
<reference evidence="1 2" key="1">
    <citation type="submission" date="2014-04" db="EMBL/GenBank/DDBJ databases">
        <authorList>
            <consortium name="DOE Joint Genome Institute"/>
            <person name="Kuo A."/>
            <person name="Kohler A."/>
            <person name="Nagy L.G."/>
            <person name="Floudas D."/>
            <person name="Copeland A."/>
            <person name="Barry K.W."/>
            <person name="Cichocki N."/>
            <person name="Veneault-Fourrey C."/>
            <person name="LaButti K."/>
            <person name="Lindquist E.A."/>
            <person name="Lipzen A."/>
            <person name="Lundell T."/>
            <person name="Morin E."/>
            <person name="Murat C."/>
            <person name="Sun H."/>
            <person name="Tunlid A."/>
            <person name="Henrissat B."/>
            <person name="Grigoriev I.V."/>
            <person name="Hibbett D.S."/>
            <person name="Martin F."/>
            <person name="Nordberg H.P."/>
            <person name="Cantor M.N."/>
            <person name="Hua S.X."/>
        </authorList>
    </citation>
    <scope>NUCLEOTIDE SEQUENCE [LARGE SCALE GENOMIC DNA]</scope>
    <source>
        <strain evidence="1 2">Foug A</strain>
    </source>
</reference>
<evidence type="ECO:0000313" key="2">
    <source>
        <dbReference type="Proteomes" id="UP000053989"/>
    </source>
</evidence>
<reference evidence="2" key="2">
    <citation type="submission" date="2015-01" db="EMBL/GenBank/DDBJ databases">
        <title>Evolutionary Origins and Diversification of the Mycorrhizal Mutualists.</title>
        <authorList>
            <consortium name="DOE Joint Genome Institute"/>
            <consortium name="Mycorrhizal Genomics Consortium"/>
            <person name="Kohler A."/>
            <person name="Kuo A."/>
            <person name="Nagy L.G."/>
            <person name="Floudas D."/>
            <person name="Copeland A."/>
            <person name="Barry K.W."/>
            <person name="Cichocki N."/>
            <person name="Veneault-Fourrey C."/>
            <person name="LaButti K."/>
            <person name="Lindquist E.A."/>
            <person name="Lipzen A."/>
            <person name="Lundell T."/>
            <person name="Morin E."/>
            <person name="Murat C."/>
            <person name="Riley R."/>
            <person name="Ohm R."/>
            <person name="Sun H."/>
            <person name="Tunlid A."/>
            <person name="Henrissat B."/>
            <person name="Grigoriev I.V."/>
            <person name="Hibbett D.S."/>
            <person name="Martin F."/>
        </authorList>
    </citation>
    <scope>NUCLEOTIDE SEQUENCE [LARGE SCALE GENOMIC DNA]</scope>
    <source>
        <strain evidence="2">Foug A</strain>
    </source>
</reference>
<protein>
    <submittedName>
        <fullName evidence="1">Uncharacterized protein</fullName>
    </submittedName>
</protein>
<dbReference type="AlphaFoldDB" id="A0A0C3B0E9"/>
<dbReference type="HOGENOM" id="CLU_2759266_0_0_1"/>
<name>A0A0C3B0E9_9AGAM</name>
<keyword evidence="2" id="KW-1185">Reference proteome</keyword>
<proteinExistence type="predicted"/>
<dbReference type="EMBL" id="KN822004">
    <property type="protein sequence ID" value="KIM70727.1"/>
    <property type="molecule type" value="Genomic_DNA"/>
</dbReference>
<organism evidence="1 2">
    <name type="scientific">Scleroderma citrinum Foug A</name>
    <dbReference type="NCBI Taxonomy" id="1036808"/>
    <lineage>
        <taxon>Eukaryota</taxon>
        <taxon>Fungi</taxon>
        <taxon>Dikarya</taxon>
        <taxon>Basidiomycota</taxon>
        <taxon>Agaricomycotina</taxon>
        <taxon>Agaricomycetes</taxon>
        <taxon>Agaricomycetidae</taxon>
        <taxon>Boletales</taxon>
        <taxon>Sclerodermatineae</taxon>
        <taxon>Sclerodermataceae</taxon>
        <taxon>Scleroderma</taxon>
    </lineage>
</organism>
<gene>
    <name evidence="1" type="ORF">SCLCIDRAFT_1206889</name>
</gene>
<sequence length="70" mass="8507">MMLWKRYDRAVRYRTDRYQLHNRRVQPHYDRPPFAVCTVIIKGCTEIVDISLVQPKNRLWLSQPTCRSVM</sequence>
<dbReference type="Proteomes" id="UP000053989">
    <property type="component" value="Unassembled WGS sequence"/>
</dbReference>
<accession>A0A0C3B0E9</accession>
<evidence type="ECO:0000313" key="1">
    <source>
        <dbReference type="EMBL" id="KIM70727.1"/>
    </source>
</evidence>